<evidence type="ECO:0000256" key="1">
    <source>
        <dbReference type="ARBA" id="ARBA00001561"/>
    </source>
</evidence>
<dbReference type="CDD" id="cd06583">
    <property type="entry name" value="PGRP"/>
    <property type="match status" value="1"/>
</dbReference>
<dbReference type="PANTHER" id="PTHR30417">
    <property type="entry name" value="N-ACETYLMURAMOYL-L-ALANINE AMIDASE AMID"/>
    <property type="match status" value="1"/>
</dbReference>
<dbReference type="GO" id="GO:0009254">
    <property type="term" value="P:peptidoglycan turnover"/>
    <property type="evidence" value="ECO:0007669"/>
    <property type="project" value="TreeGrafter"/>
</dbReference>
<keyword evidence="7" id="KW-0378">Hydrolase</keyword>
<dbReference type="AlphaFoldDB" id="A0A3B0XAI6"/>
<dbReference type="EMBL" id="UOFI01000067">
    <property type="protein sequence ID" value="VAW65315.1"/>
    <property type="molecule type" value="Genomic_DNA"/>
</dbReference>
<dbReference type="GO" id="GO:0005737">
    <property type="term" value="C:cytoplasm"/>
    <property type="evidence" value="ECO:0007669"/>
    <property type="project" value="UniProtKB-SubCell"/>
</dbReference>
<dbReference type="GO" id="GO:0009253">
    <property type="term" value="P:peptidoglycan catabolic process"/>
    <property type="evidence" value="ECO:0007669"/>
    <property type="project" value="InterPro"/>
</dbReference>
<keyword evidence="9" id="KW-0961">Cell wall biogenesis/degradation</keyword>
<keyword evidence="8" id="KW-0862">Zinc</keyword>
<evidence type="ECO:0000256" key="6">
    <source>
        <dbReference type="ARBA" id="ARBA00022723"/>
    </source>
</evidence>
<dbReference type="GO" id="GO:0008745">
    <property type="term" value="F:N-acetylmuramoyl-L-alanine amidase activity"/>
    <property type="evidence" value="ECO:0007669"/>
    <property type="project" value="UniProtKB-EC"/>
</dbReference>
<dbReference type="EC" id="3.5.1.28" evidence="4"/>
<gene>
    <name evidence="13" type="ORF">MNBD_GAMMA09-2921</name>
</gene>
<organism evidence="13">
    <name type="scientific">hydrothermal vent metagenome</name>
    <dbReference type="NCBI Taxonomy" id="652676"/>
    <lineage>
        <taxon>unclassified sequences</taxon>
        <taxon>metagenomes</taxon>
        <taxon>ecological metagenomes</taxon>
    </lineage>
</organism>
<sequence length="194" mass="21974">MKINVKSGLIEGVTRVLSANHDNRPEAMPVSLIVIHNISLPPGEFGGPYISQLFTNQLNKDEHPYFEDIYQLRVSSHVLIRRDGEVIQYVPFHFRAWHAGVSVYHNKTSCNDFSIGIELEGTDNIPYEARQYTQLAELITELRRSYPGISKDAITGHSDISPGRKTDPGPAFDWNKLQQLTFSMNHNPLKQAET</sequence>
<protein>
    <recommendedName>
        <fullName evidence="10">1,6-anhydro-N-acetylmuramyl-L-alanine amidase AmpD</fullName>
        <ecNumber evidence="4">3.5.1.28</ecNumber>
    </recommendedName>
    <alternativeName>
        <fullName evidence="11">N-acetylmuramoyl-L-alanine amidase</fullName>
    </alternativeName>
</protein>
<dbReference type="InterPro" id="IPR036505">
    <property type="entry name" value="Amidase/PGRP_sf"/>
</dbReference>
<accession>A0A3B0XAI6</accession>
<evidence type="ECO:0000256" key="10">
    <source>
        <dbReference type="ARBA" id="ARBA00039257"/>
    </source>
</evidence>
<evidence type="ECO:0000256" key="2">
    <source>
        <dbReference type="ARBA" id="ARBA00001947"/>
    </source>
</evidence>
<dbReference type="NCBIfam" id="NF008758">
    <property type="entry name" value="PRK11789.1"/>
    <property type="match status" value="1"/>
</dbReference>
<dbReference type="GO" id="GO:0046872">
    <property type="term" value="F:metal ion binding"/>
    <property type="evidence" value="ECO:0007669"/>
    <property type="project" value="UniProtKB-KW"/>
</dbReference>
<proteinExistence type="predicted"/>
<keyword evidence="5" id="KW-0963">Cytoplasm</keyword>
<evidence type="ECO:0000256" key="9">
    <source>
        <dbReference type="ARBA" id="ARBA00023316"/>
    </source>
</evidence>
<evidence type="ECO:0000256" key="5">
    <source>
        <dbReference type="ARBA" id="ARBA00022490"/>
    </source>
</evidence>
<dbReference type="GO" id="GO:0071555">
    <property type="term" value="P:cell wall organization"/>
    <property type="evidence" value="ECO:0007669"/>
    <property type="project" value="UniProtKB-KW"/>
</dbReference>
<dbReference type="SMART" id="SM00644">
    <property type="entry name" value="Ami_2"/>
    <property type="match status" value="1"/>
</dbReference>
<evidence type="ECO:0000256" key="7">
    <source>
        <dbReference type="ARBA" id="ARBA00022801"/>
    </source>
</evidence>
<name>A0A3B0XAI6_9ZZZZ</name>
<dbReference type="Gene3D" id="3.40.80.10">
    <property type="entry name" value="Peptidoglycan recognition protein-like"/>
    <property type="match status" value="1"/>
</dbReference>
<comment type="catalytic activity">
    <reaction evidence="1">
        <text>Hydrolyzes the link between N-acetylmuramoyl residues and L-amino acid residues in certain cell-wall glycopeptides.</text>
        <dbReference type="EC" id="3.5.1.28"/>
    </reaction>
</comment>
<dbReference type="InterPro" id="IPR002502">
    <property type="entry name" value="Amidase_domain"/>
</dbReference>
<comment type="subcellular location">
    <subcellularLocation>
        <location evidence="3">Cytoplasm</location>
    </subcellularLocation>
</comment>
<evidence type="ECO:0000256" key="8">
    <source>
        <dbReference type="ARBA" id="ARBA00022833"/>
    </source>
</evidence>
<reference evidence="13" key="1">
    <citation type="submission" date="2018-06" db="EMBL/GenBank/DDBJ databases">
        <authorList>
            <person name="Zhirakovskaya E."/>
        </authorList>
    </citation>
    <scope>NUCLEOTIDE SEQUENCE</scope>
</reference>
<dbReference type="PANTHER" id="PTHR30417:SF4">
    <property type="entry name" value="1,6-ANHYDRO-N-ACETYLMURAMYL-L-ALANINE AMIDASE AMPD"/>
    <property type="match status" value="1"/>
</dbReference>
<feature type="domain" description="N-acetylmuramoyl-L-alanine amidase" evidence="12">
    <location>
        <begin position="19"/>
        <end position="169"/>
    </location>
</feature>
<evidence type="ECO:0000256" key="4">
    <source>
        <dbReference type="ARBA" id="ARBA00011901"/>
    </source>
</evidence>
<keyword evidence="6" id="KW-0479">Metal-binding</keyword>
<dbReference type="SUPFAM" id="SSF55846">
    <property type="entry name" value="N-acetylmuramoyl-L-alanine amidase-like"/>
    <property type="match status" value="1"/>
</dbReference>
<evidence type="ECO:0000313" key="13">
    <source>
        <dbReference type="EMBL" id="VAW65315.1"/>
    </source>
</evidence>
<evidence type="ECO:0000259" key="12">
    <source>
        <dbReference type="SMART" id="SM00644"/>
    </source>
</evidence>
<evidence type="ECO:0000256" key="3">
    <source>
        <dbReference type="ARBA" id="ARBA00004496"/>
    </source>
</evidence>
<evidence type="ECO:0000256" key="11">
    <source>
        <dbReference type="ARBA" id="ARBA00042615"/>
    </source>
</evidence>
<dbReference type="InterPro" id="IPR051206">
    <property type="entry name" value="NAMLAA_amidase_2"/>
</dbReference>
<comment type="cofactor">
    <cofactor evidence="2">
        <name>Zn(2+)</name>
        <dbReference type="ChEBI" id="CHEBI:29105"/>
    </cofactor>
</comment>
<dbReference type="Pfam" id="PF01510">
    <property type="entry name" value="Amidase_2"/>
    <property type="match status" value="1"/>
</dbReference>